<evidence type="ECO:0000259" key="5">
    <source>
        <dbReference type="Pfam" id="PF04357"/>
    </source>
</evidence>
<keyword evidence="4" id="KW-0472">Membrane</keyword>
<evidence type="ECO:0000256" key="2">
    <source>
        <dbReference type="ARBA" id="ARBA00022692"/>
    </source>
</evidence>
<gene>
    <name evidence="6" type="ORF">KCG44_06490</name>
</gene>
<accession>A0ABS6SDD8</accession>
<dbReference type="RefSeq" id="WP_218445069.1">
    <property type="nucleotide sequence ID" value="NZ_JAGSPA010000002.1"/>
</dbReference>
<comment type="subcellular location">
    <subcellularLocation>
        <location evidence="1">Membrane</location>
        <topology evidence="1">Single-pass membrane protein</topology>
    </subcellularLocation>
</comment>
<dbReference type="Pfam" id="PF04357">
    <property type="entry name" value="TamB"/>
    <property type="match status" value="1"/>
</dbReference>
<feature type="domain" description="Translocation and assembly module TamB C-terminal" evidence="5">
    <location>
        <begin position="1044"/>
        <end position="1390"/>
    </location>
</feature>
<dbReference type="InterPro" id="IPR007452">
    <property type="entry name" value="TamB_C"/>
</dbReference>
<dbReference type="PANTHER" id="PTHR36985">
    <property type="entry name" value="TRANSLOCATION AND ASSEMBLY MODULE SUBUNIT TAMB"/>
    <property type="match status" value="1"/>
</dbReference>
<evidence type="ECO:0000256" key="3">
    <source>
        <dbReference type="ARBA" id="ARBA00022989"/>
    </source>
</evidence>
<evidence type="ECO:0000313" key="6">
    <source>
        <dbReference type="EMBL" id="MBV7256432.1"/>
    </source>
</evidence>
<sequence length="1390" mass="147199">MRLRRIFGVGALVLLGFMAFALLALLALDTQPGHRLIARQIAGIAPGSGLQVSIGRIDGSIYGDIILHKLELSDLDGVFLTSPKVRLDWQPHDFIVKDRLSIHQLRAARVSLVRLPRLRPSEDERPLLPDFDISIRKALIGHLEVDPRIAGRPHNASLALTALTTPDRARLGMLARSRTGGDTFRLFLDAAPDADRFRLNGALQAPRGGLLAGMTGLDRALHIDLDGKGRWTQWRGNLVAKLAEAGSPPVPIANMAIDAAHGRFRLDGRVDPARLVSGGVIPRLAPSGIVIRASAAPDQDRLPFIISAKAPAFSLDAQGELDRRISRLTDTTARIALLEPRSLVRTMTGERIRMSVAADGSVRAPRITYKLNASWFALGDQRLDNLSASGRIAGKDHPGDFTVDATFDRLTGAGDLVAQLSARAHVTGPLSLDGFVVRGQGTRLDTRMLTARADLMLDLATGAYDVVGTTEVPDYPIPGLGRAAVQGDLRLKPDPLEPRKLHISGPVSARLTRLDNDFLRFVFGGLPRGRADIIRTPDGTISLSAAKVTGPEFSVAGQGTYRLGQKIDFQGRGEQLRFGTLSLDLSGDISRPLAVVNVDRYTLGLPIENISATFTPGPERYAFNAAGATLLGEITATGQIDTAPGAVRYKFGEISLAGVRARGVLTPSGGVPVDGTLAISGSGVDGTARFSNENEAQRIVVAAGATAAALATEPVIGARRGTVAADILVTADGNRTRGSFDLSGARIGTLTLASADGAFDLTNGVGTITSKVKGRRGTNFAFDISAAFAADAVLVSAEGDVGGQRLGIARPARIDRDEDGTWRLAETRIALPVGSARLAGSLDKEATTIRAGLDEAGLGLLQLIFPDVPLTGTATGAIELTASGARLPRIRANLRVRDFARQSNLLSEPVDLALIAVLNDDVGAVRAALEIDGRRLGRFQARLPHIAGTPDLSAFQRIAASPVQAQLRYRGPAEAIWPLAAIDAIAVRGPLQARIDIGGTVGEPRLTGNLEARSLGVESVASGTVIEDIQFSGRFAGSELLIETFNGRDRQGGKVSGRGTVDLSLSRGFPINIRLDTRRAALVDIDTLDTRVTGPVLISNSPETGAKISGDLTVDRARYRAGNAQLETIPQLTVREVNRDLVRARETPQGSTVWQLDVTAAADDRLYVRGLGLDSEWSARLKLGGPITEPRLTGKARLVRGDYDFAGRRFELTRGEVRFGGAYPPDPVLNIQAEARVEGLTAQINIAGLSSQPQVRLSSVPALPQDEILSRVLFGTGIANLSAPEALQLAGAVAALQNGGSSALDPIGSVRRAIGIDRLRIQTADSATGRGTGVAAGEYLGRRTYVEVSTDTNGVTATQIEFALTRAFSVLGRVATFGGSSVGVRVSTDY</sequence>
<dbReference type="Proteomes" id="UP000722336">
    <property type="component" value="Unassembled WGS sequence"/>
</dbReference>
<evidence type="ECO:0000256" key="4">
    <source>
        <dbReference type="ARBA" id="ARBA00023136"/>
    </source>
</evidence>
<keyword evidence="3" id="KW-1133">Transmembrane helix</keyword>
<name>A0ABS6SDD8_9SPHN</name>
<evidence type="ECO:0000256" key="1">
    <source>
        <dbReference type="ARBA" id="ARBA00004167"/>
    </source>
</evidence>
<evidence type="ECO:0000313" key="7">
    <source>
        <dbReference type="Proteomes" id="UP000722336"/>
    </source>
</evidence>
<keyword evidence="7" id="KW-1185">Reference proteome</keyword>
<comment type="caution">
    <text evidence="6">The sequence shown here is derived from an EMBL/GenBank/DDBJ whole genome shotgun (WGS) entry which is preliminary data.</text>
</comment>
<dbReference type="PANTHER" id="PTHR36985:SF1">
    <property type="entry name" value="TRANSLOCATION AND ASSEMBLY MODULE SUBUNIT TAMB"/>
    <property type="match status" value="1"/>
</dbReference>
<reference evidence="6 7" key="1">
    <citation type="submission" date="2021-04" db="EMBL/GenBank/DDBJ databases">
        <authorList>
            <person name="Pira H."/>
            <person name="Risdian C."/>
            <person name="Wink J."/>
        </authorList>
    </citation>
    <scope>NUCLEOTIDE SEQUENCE [LARGE SCALE GENOMIC DNA]</scope>
    <source>
        <strain evidence="6 7">WHA3</strain>
    </source>
</reference>
<dbReference type="EMBL" id="JAGSPA010000002">
    <property type="protein sequence ID" value="MBV7256432.1"/>
    <property type="molecule type" value="Genomic_DNA"/>
</dbReference>
<protein>
    <submittedName>
        <fullName evidence="6">Translocation/assembly module TamB domain-containing protein</fullName>
    </submittedName>
</protein>
<proteinExistence type="predicted"/>
<keyword evidence="2" id="KW-0812">Transmembrane</keyword>
<organism evidence="6 7">
    <name type="scientific">Pacificimonas pallii</name>
    <dbReference type="NCBI Taxonomy" id="2827236"/>
    <lineage>
        <taxon>Bacteria</taxon>
        <taxon>Pseudomonadati</taxon>
        <taxon>Pseudomonadota</taxon>
        <taxon>Alphaproteobacteria</taxon>
        <taxon>Sphingomonadales</taxon>
        <taxon>Sphingosinicellaceae</taxon>
        <taxon>Pacificimonas</taxon>
    </lineage>
</organism>